<dbReference type="EMBL" id="GEBQ01012671">
    <property type="protein sequence ID" value="JAT27306.1"/>
    <property type="molecule type" value="Transcribed_RNA"/>
</dbReference>
<name>A0A1B6LUF8_9HEMI</name>
<proteinExistence type="inferred from homology"/>
<dbReference type="SUPFAM" id="SSF52799">
    <property type="entry name" value="(Phosphotyrosine protein) phosphatases II"/>
    <property type="match status" value="1"/>
</dbReference>
<protein>
    <recommendedName>
        <fullName evidence="2">Myotubularin phosphatase domain-containing protein</fullName>
    </recommendedName>
</protein>
<evidence type="ECO:0000256" key="1">
    <source>
        <dbReference type="ARBA" id="ARBA00007471"/>
    </source>
</evidence>
<dbReference type="GO" id="GO:0046856">
    <property type="term" value="P:phosphatidylinositol dephosphorylation"/>
    <property type="evidence" value="ECO:0007669"/>
    <property type="project" value="TreeGrafter"/>
</dbReference>
<reference evidence="3" key="1">
    <citation type="submission" date="2015-11" db="EMBL/GenBank/DDBJ databases">
        <title>De novo transcriptome assembly of four potential Pierce s Disease insect vectors from Arizona vineyards.</title>
        <authorList>
            <person name="Tassone E.E."/>
        </authorList>
    </citation>
    <scope>NUCLEOTIDE SEQUENCE</scope>
</reference>
<dbReference type="InterPro" id="IPR029021">
    <property type="entry name" value="Prot-tyrosine_phosphatase-like"/>
</dbReference>
<dbReference type="InterPro" id="IPR048994">
    <property type="entry name" value="PH-GRAM_MTMR6-9"/>
</dbReference>
<dbReference type="PANTHER" id="PTHR10807:SF73">
    <property type="entry name" value="LD06050P"/>
    <property type="match status" value="1"/>
</dbReference>
<dbReference type="EMBL" id="GEBQ01000407">
    <property type="protein sequence ID" value="JAT39570.1"/>
    <property type="molecule type" value="Transcribed_RNA"/>
</dbReference>
<dbReference type="InterPro" id="IPR011993">
    <property type="entry name" value="PH-like_dom_sf"/>
</dbReference>
<dbReference type="Pfam" id="PF21098">
    <property type="entry name" value="PH-GRAM_MTMR6-like"/>
    <property type="match status" value="1"/>
</dbReference>
<evidence type="ECO:0000313" key="3">
    <source>
        <dbReference type="EMBL" id="JAT27306.1"/>
    </source>
</evidence>
<dbReference type="InterPro" id="IPR010569">
    <property type="entry name" value="Myotubularin-like_Pase_dom"/>
</dbReference>
<evidence type="ECO:0000259" key="2">
    <source>
        <dbReference type="PROSITE" id="PS51339"/>
    </source>
</evidence>
<dbReference type="AlphaFoldDB" id="A0A1B6LUF8"/>
<dbReference type="GO" id="GO:0005737">
    <property type="term" value="C:cytoplasm"/>
    <property type="evidence" value="ECO:0007669"/>
    <property type="project" value="TreeGrafter"/>
</dbReference>
<dbReference type="GO" id="GO:0019903">
    <property type="term" value="F:protein phosphatase binding"/>
    <property type="evidence" value="ECO:0007669"/>
    <property type="project" value="TreeGrafter"/>
</dbReference>
<dbReference type="Gene3D" id="2.30.29.30">
    <property type="entry name" value="Pleckstrin-homology domain (PH domain)/Phosphotyrosine-binding domain (PTB)"/>
    <property type="match status" value="1"/>
</dbReference>
<evidence type="ECO:0000313" key="4">
    <source>
        <dbReference type="EMBL" id="JAT39570.1"/>
    </source>
</evidence>
<dbReference type="GO" id="GO:0010507">
    <property type="term" value="P:negative regulation of autophagy"/>
    <property type="evidence" value="ECO:0007669"/>
    <property type="project" value="TreeGrafter"/>
</dbReference>
<feature type="domain" description="Myotubularin phosphatase" evidence="2">
    <location>
        <begin position="124"/>
        <end position="497"/>
    </location>
</feature>
<dbReference type="SUPFAM" id="SSF50729">
    <property type="entry name" value="PH domain-like"/>
    <property type="match status" value="1"/>
</dbReference>
<sequence length="552" mass="63139">MEFIEDIPTPNLDNVVMHGSFGKKIEGTLCLTGHYILLSSRTEHNDELMMLTINVDAVERKLNGPTGGSVILKCKDFRIIQLDISSLEAFTNVATSIETLSSFEDQTKFYPFFFRPNYPILEDGWTAFQPELEFSKLLQGEDWRITYVNSDFKVCPTYPKALVVPKKIDDKTIMASAKFREGGRFPVLSYRHEKGTVLLRSSQPLTGASSHRCKEDKDLLDAVLGPGTRGYVIDTRSPAAAQTAKSRGGGFELEMHYPQWRRVSKPIERYTGLLDSLTRLIEACNDTSLSMDRWLSRLESSNWMSHVKDTLNCACIVAQCLEEEARSVLVHGSEGLDATLLVTSLTQIILNPDCRTVRGLQALVEREWLQAGHPFPRRHSHSVYSPSRNKQNAPTFLLLLDCIVQIQIQFPCSFEYSSSLLMLLFEHSYSSQFGTFLGNCEEERERMQLSKKTASLWSYLNRPEVLQEYLNPLYEPNNRIIWPSVAPVSLNLWEELYLRWVIDQTERKQAWRQIIHLRDKDKELRMKAGRLRRQLADLEREAIQAGVLAPAH</sequence>
<dbReference type="PANTHER" id="PTHR10807">
    <property type="entry name" value="MYOTUBULARIN-RELATED"/>
    <property type="match status" value="1"/>
</dbReference>
<dbReference type="CDD" id="cd14536">
    <property type="entry name" value="PTP-MTMR9"/>
    <property type="match status" value="1"/>
</dbReference>
<organism evidence="3">
    <name type="scientific">Graphocephala atropunctata</name>
    <dbReference type="NCBI Taxonomy" id="36148"/>
    <lineage>
        <taxon>Eukaryota</taxon>
        <taxon>Metazoa</taxon>
        <taxon>Ecdysozoa</taxon>
        <taxon>Arthropoda</taxon>
        <taxon>Hexapoda</taxon>
        <taxon>Insecta</taxon>
        <taxon>Pterygota</taxon>
        <taxon>Neoptera</taxon>
        <taxon>Paraneoptera</taxon>
        <taxon>Hemiptera</taxon>
        <taxon>Auchenorrhyncha</taxon>
        <taxon>Membracoidea</taxon>
        <taxon>Cicadellidae</taxon>
        <taxon>Cicadellinae</taxon>
        <taxon>Cicadellini</taxon>
        <taxon>Graphocephala</taxon>
    </lineage>
</organism>
<comment type="similarity">
    <text evidence="1">Belongs to the protein-tyrosine phosphatase family. Non-receptor class myotubularin subfamily.</text>
</comment>
<dbReference type="PROSITE" id="PS51339">
    <property type="entry name" value="PPASE_MYOTUBULARIN"/>
    <property type="match status" value="1"/>
</dbReference>
<gene>
    <name evidence="4" type="ORF">g.23181</name>
    <name evidence="3" type="ORF">g.23182</name>
</gene>
<dbReference type="Pfam" id="PF06602">
    <property type="entry name" value="Myotub-related"/>
    <property type="match status" value="1"/>
</dbReference>
<accession>A0A1B6LUF8</accession>
<dbReference type="InterPro" id="IPR030564">
    <property type="entry name" value="Myotubularin"/>
</dbReference>